<feature type="region of interest" description="Disordered" evidence="1">
    <location>
        <begin position="1"/>
        <end position="102"/>
    </location>
</feature>
<dbReference type="Proteomes" id="UP000077154">
    <property type="component" value="Unassembled WGS sequence"/>
</dbReference>
<reference evidence="2" key="1">
    <citation type="submission" date="2016-03" db="EMBL/GenBank/DDBJ databases">
        <title>Updated assembly of Pseudogymnoascus destructans, the fungus causing white-nose syndrome of bats.</title>
        <authorList>
            <person name="Palmer J.M."/>
            <person name="Drees K.P."/>
            <person name="Foster J.T."/>
            <person name="Lindner D.L."/>
        </authorList>
    </citation>
    <scope>NUCLEOTIDE SEQUENCE [LARGE SCALE GENOMIC DNA]</scope>
    <source>
        <strain evidence="2">20631-21</strain>
    </source>
</reference>
<dbReference type="AlphaFoldDB" id="A0A176ZXM8"/>
<name>A0A176ZXM8_9PEZI</name>
<dbReference type="EMBL" id="KV441416">
    <property type="protein sequence ID" value="OAF54719.1"/>
    <property type="molecule type" value="Genomic_DNA"/>
</dbReference>
<feature type="compositionally biased region" description="Basic and acidic residues" evidence="1">
    <location>
        <begin position="1"/>
        <end position="15"/>
    </location>
</feature>
<dbReference type="RefSeq" id="XP_024320023.1">
    <property type="nucleotide sequence ID" value="XM_024472510.1"/>
</dbReference>
<organism evidence="2">
    <name type="scientific">Pseudogymnoascus destructans</name>
    <dbReference type="NCBI Taxonomy" id="655981"/>
    <lineage>
        <taxon>Eukaryota</taxon>
        <taxon>Fungi</taxon>
        <taxon>Dikarya</taxon>
        <taxon>Ascomycota</taxon>
        <taxon>Pezizomycotina</taxon>
        <taxon>Leotiomycetes</taxon>
        <taxon>Thelebolales</taxon>
        <taxon>Thelebolaceae</taxon>
        <taxon>Pseudogymnoascus</taxon>
    </lineage>
</organism>
<proteinExistence type="predicted"/>
<protein>
    <submittedName>
        <fullName evidence="2">Uncharacterized protein</fullName>
    </submittedName>
</protein>
<dbReference type="OrthoDB" id="3440377at2759"/>
<sequence length="102" mass="10842">MRVLSEEAARGDKRYPAGQDEGECGGQWRRKAQDAEEAVDGGVYREEVGGGAEDGFRHAPGGKRVIEMPETPPPSYARLAGGGEGIELETRPVGKGTVSEEV</sequence>
<evidence type="ECO:0000256" key="1">
    <source>
        <dbReference type="SAM" id="MobiDB-lite"/>
    </source>
</evidence>
<dbReference type="GeneID" id="36292008"/>
<dbReference type="VEuPathDB" id="FungiDB:GMDG_04623"/>
<gene>
    <name evidence="2" type="ORF">VC83_08970</name>
</gene>
<accession>A0A176ZXM8</accession>
<evidence type="ECO:0000313" key="2">
    <source>
        <dbReference type="EMBL" id="OAF54719.1"/>
    </source>
</evidence>